<feature type="non-terminal residue" evidence="1">
    <location>
        <position position="305"/>
    </location>
</feature>
<accession>A0A2P4PWR2</accession>
<dbReference type="EMBL" id="AUPC02000130">
    <property type="protein sequence ID" value="POG69812.1"/>
    <property type="molecule type" value="Genomic_DNA"/>
</dbReference>
<dbReference type="AlphaFoldDB" id="A0A2P4PWR2"/>
<dbReference type="Proteomes" id="UP000018888">
    <property type="component" value="Unassembled WGS sequence"/>
</dbReference>
<reference evidence="1 2" key="2">
    <citation type="journal article" date="2018" name="New Phytol.">
        <title>High intraspecific genome diversity in the model arbuscular mycorrhizal symbiont Rhizophagus irregularis.</title>
        <authorList>
            <person name="Chen E.C.H."/>
            <person name="Morin E."/>
            <person name="Beaudet D."/>
            <person name="Noel J."/>
            <person name="Yildirir G."/>
            <person name="Ndikumana S."/>
            <person name="Charron P."/>
            <person name="St-Onge C."/>
            <person name="Giorgi J."/>
            <person name="Kruger M."/>
            <person name="Marton T."/>
            <person name="Ropars J."/>
            <person name="Grigoriev I.V."/>
            <person name="Hainaut M."/>
            <person name="Henrissat B."/>
            <person name="Roux C."/>
            <person name="Martin F."/>
            <person name="Corradi N."/>
        </authorList>
    </citation>
    <scope>NUCLEOTIDE SEQUENCE [LARGE SCALE GENOMIC DNA]</scope>
    <source>
        <strain evidence="1 2">DAOM 197198</strain>
    </source>
</reference>
<sequence>MGGWKYSKQRLQRHPFVAKVVRAKKVICICGVVIKLNRKYDEDYINHHANGPGCKRNEQKSILCFFNPTTTDKKDDDDVNSDDDWNDWKSEVEDAMDDNDIITVDENEDGINEKENANIEIINPATNQTGRKRKPCLGLRSDLIAKYVDRTPACYGGARRVEIIAKEIYPGKFPHKFTRKKLKPFQKRALNRKIYAESQWRVDKDCIAVRAKECTGYSDSGKTICNECYLLKYNPILAHRLTIPKPAPENLKFTPKFYFENNSLKKHLQNQDLHEIWSVIKDNYDTSIWITLADKATNGAFKEKP</sequence>
<organism evidence="1 2">
    <name type="scientific">Rhizophagus irregularis (strain DAOM 181602 / DAOM 197198 / MUCL 43194)</name>
    <name type="common">Arbuscular mycorrhizal fungus</name>
    <name type="synonym">Glomus intraradices</name>
    <dbReference type="NCBI Taxonomy" id="747089"/>
    <lineage>
        <taxon>Eukaryota</taxon>
        <taxon>Fungi</taxon>
        <taxon>Fungi incertae sedis</taxon>
        <taxon>Mucoromycota</taxon>
        <taxon>Glomeromycotina</taxon>
        <taxon>Glomeromycetes</taxon>
        <taxon>Glomerales</taxon>
        <taxon>Glomeraceae</taxon>
        <taxon>Rhizophagus</taxon>
    </lineage>
</organism>
<evidence type="ECO:0000313" key="1">
    <source>
        <dbReference type="EMBL" id="POG69812.1"/>
    </source>
</evidence>
<dbReference type="VEuPathDB" id="FungiDB:RhiirFUN_002544"/>
<gene>
    <name evidence="1" type="ORF">GLOIN_2v1776655</name>
</gene>
<name>A0A2P4PWR2_RHIID</name>
<comment type="caution">
    <text evidence="1">The sequence shown here is derived from an EMBL/GenBank/DDBJ whole genome shotgun (WGS) entry which is preliminary data.</text>
</comment>
<reference evidence="1 2" key="1">
    <citation type="journal article" date="2013" name="Proc. Natl. Acad. Sci. U.S.A.">
        <title>Genome of an arbuscular mycorrhizal fungus provides insight into the oldest plant symbiosis.</title>
        <authorList>
            <person name="Tisserant E."/>
            <person name="Malbreil M."/>
            <person name="Kuo A."/>
            <person name="Kohler A."/>
            <person name="Symeonidi A."/>
            <person name="Balestrini R."/>
            <person name="Charron P."/>
            <person name="Duensing N."/>
            <person name="Frei Dit Frey N."/>
            <person name="Gianinazzi-Pearson V."/>
            <person name="Gilbert L.B."/>
            <person name="Handa Y."/>
            <person name="Herr J.R."/>
            <person name="Hijri M."/>
            <person name="Koul R."/>
            <person name="Kawaguchi M."/>
            <person name="Krajinski F."/>
            <person name="Lammers P.J."/>
            <person name="Masclaux F.G."/>
            <person name="Murat C."/>
            <person name="Morin E."/>
            <person name="Ndikumana S."/>
            <person name="Pagni M."/>
            <person name="Petitpierre D."/>
            <person name="Requena N."/>
            <person name="Rosikiewicz P."/>
            <person name="Riley R."/>
            <person name="Saito K."/>
            <person name="San Clemente H."/>
            <person name="Shapiro H."/>
            <person name="van Tuinen D."/>
            <person name="Becard G."/>
            <person name="Bonfante P."/>
            <person name="Paszkowski U."/>
            <person name="Shachar-Hill Y.Y."/>
            <person name="Tuskan G.A."/>
            <person name="Young P.W."/>
            <person name="Sanders I.R."/>
            <person name="Henrissat B."/>
            <person name="Rensing S.A."/>
            <person name="Grigoriev I.V."/>
            <person name="Corradi N."/>
            <person name="Roux C."/>
            <person name="Martin F."/>
        </authorList>
    </citation>
    <scope>NUCLEOTIDE SEQUENCE [LARGE SCALE GENOMIC DNA]</scope>
    <source>
        <strain evidence="1 2">DAOM 197198</strain>
    </source>
</reference>
<evidence type="ECO:0000313" key="2">
    <source>
        <dbReference type="Proteomes" id="UP000018888"/>
    </source>
</evidence>
<keyword evidence="2" id="KW-1185">Reference proteome</keyword>
<proteinExistence type="predicted"/>
<protein>
    <submittedName>
        <fullName evidence="1">Uncharacterized protein</fullName>
    </submittedName>
</protein>